<proteinExistence type="predicted"/>
<dbReference type="RefSeq" id="XP_009175463.1">
    <property type="nucleotide sequence ID" value="XM_009177199.1"/>
</dbReference>
<dbReference type="CTD" id="20324907"/>
<dbReference type="GeneID" id="20324907"/>
<accession>A0A074Z176</accession>
<evidence type="ECO:0000313" key="1">
    <source>
        <dbReference type="EMBL" id="KER20801.1"/>
    </source>
</evidence>
<dbReference type="AlphaFoldDB" id="A0A074Z176"/>
<keyword evidence="2" id="KW-1185">Reference proteome</keyword>
<protein>
    <submittedName>
        <fullName evidence="1">Uncharacterized protein</fullName>
    </submittedName>
</protein>
<gene>
    <name evidence="1" type="ORF">T265_10739</name>
</gene>
<organism evidence="1 2">
    <name type="scientific">Opisthorchis viverrini</name>
    <name type="common">Southeast Asian liver fluke</name>
    <dbReference type="NCBI Taxonomy" id="6198"/>
    <lineage>
        <taxon>Eukaryota</taxon>
        <taxon>Metazoa</taxon>
        <taxon>Spiralia</taxon>
        <taxon>Lophotrochozoa</taxon>
        <taxon>Platyhelminthes</taxon>
        <taxon>Trematoda</taxon>
        <taxon>Digenea</taxon>
        <taxon>Opisthorchiida</taxon>
        <taxon>Opisthorchiata</taxon>
        <taxon>Opisthorchiidae</taxon>
        <taxon>Opisthorchis</taxon>
    </lineage>
</organism>
<reference evidence="1 2" key="1">
    <citation type="submission" date="2013-11" db="EMBL/GenBank/DDBJ databases">
        <title>Opisthorchis viverrini - life in the bile duct.</title>
        <authorList>
            <person name="Young N.D."/>
            <person name="Nagarajan N."/>
            <person name="Lin S.J."/>
            <person name="Korhonen P.K."/>
            <person name="Jex A.R."/>
            <person name="Hall R.S."/>
            <person name="Safavi-Hemami H."/>
            <person name="Kaewkong W."/>
            <person name="Bertrand D."/>
            <person name="Gao S."/>
            <person name="Seet Q."/>
            <person name="Wongkham S."/>
            <person name="Teh B.T."/>
            <person name="Wongkham C."/>
            <person name="Intapan P.M."/>
            <person name="Maleewong W."/>
            <person name="Yang X."/>
            <person name="Hu M."/>
            <person name="Wang Z."/>
            <person name="Hofmann A."/>
            <person name="Sternberg P.W."/>
            <person name="Tan P."/>
            <person name="Wang J."/>
            <person name="Gasser R.B."/>
        </authorList>
    </citation>
    <scope>NUCLEOTIDE SEQUENCE [LARGE SCALE GENOMIC DNA]</scope>
</reference>
<evidence type="ECO:0000313" key="2">
    <source>
        <dbReference type="Proteomes" id="UP000054324"/>
    </source>
</evidence>
<dbReference type="EMBL" id="KL597020">
    <property type="protein sequence ID" value="KER20801.1"/>
    <property type="molecule type" value="Genomic_DNA"/>
</dbReference>
<dbReference type="KEGG" id="ovi:T265_10739"/>
<name>A0A074Z176_OPIVI</name>
<sequence length="88" mass="10177">MIARGYMYHVCVEGIRRDRHLLGDLVNTDVPTRTAREMVNYLLLPYELLSFIRNDTKKSTFSIAAEAPNPSPFQNLSGWSQLIHHFEL</sequence>
<dbReference type="Proteomes" id="UP000054324">
    <property type="component" value="Unassembled WGS sequence"/>
</dbReference>